<reference evidence="1 2" key="1">
    <citation type="submission" date="2021-04" db="EMBL/GenBank/DDBJ databases">
        <title>Genome analysis of Polyangium sp.</title>
        <authorList>
            <person name="Li Y."/>
            <person name="Wang J."/>
        </authorList>
    </citation>
    <scope>NUCLEOTIDE SEQUENCE [LARGE SCALE GENOMIC DNA]</scope>
    <source>
        <strain evidence="1 2">SDU14</strain>
    </source>
</reference>
<comment type="caution">
    <text evidence="1">The sequence shown here is derived from an EMBL/GenBank/DDBJ whole genome shotgun (WGS) entry which is preliminary data.</text>
</comment>
<dbReference type="EMBL" id="JAGTJJ010000045">
    <property type="protein sequence ID" value="MDC3986944.1"/>
    <property type="molecule type" value="Genomic_DNA"/>
</dbReference>
<sequence length="149" mass="16742">MEDPRPPRYARLVYEVKNQVGKLVEIRLWSPVSAAEAVAWARDHDSVVAAVGGPYVCLVDLFDAKVFPQDAVDAYTAVMQAEPHLKRTGTLLSPSPTSALQVRRMLRETDNPVRRAFTEVQPLLDWLDPVLTPLERARLREALAERGRV</sequence>
<evidence type="ECO:0000313" key="1">
    <source>
        <dbReference type="EMBL" id="MDC3986944.1"/>
    </source>
</evidence>
<accession>A0A9X4AW35</accession>
<name>A0A9X4AW35_9BACT</name>
<dbReference type="Proteomes" id="UP001151081">
    <property type="component" value="Unassembled WGS sequence"/>
</dbReference>
<dbReference type="AlphaFoldDB" id="A0A9X4AW35"/>
<organism evidence="1 2">
    <name type="scientific">Polyangium jinanense</name>
    <dbReference type="NCBI Taxonomy" id="2829994"/>
    <lineage>
        <taxon>Bacteria</taxon>
        <taxon>Pseudomonadati</taxon>
        <taxon>Myxococcota</taxon>
        <taxon>Polyangia</taxon>
        <taxon>Polyangiales</taxon>
        <taxon>Polyangiaceae</taxon>
        <taxon>Polyangium</taxon>
    </lineage>
</organism>
<gene>
    <name evidence="1" type="ORF">KEG57_41120</name>
</gene>
<proteinExistence type="predicted"/>
<keyword evidence="2" id="KW-1185">Reference proteome</keyword>
<protein>
    <submittedName>
        <fullName evidence="1">Uncharacterized protein</fullName>
    </submittedName>
</protein>
<dbReference type="RefSeq" id="WP_272426534.1">
    <property type="nucleotide sequence ID" value="NZ_JAGTJJ010000045.1"/>
</dbReference>
<evidence type="ECO:0000313" key="2">
    <source>
        <dbReference type="Proteomes" id="UP001151081"/>
    </source>
</evidence>